<keyword evidence="3" id="KW-1185">Reference proteome</keyword>
<feature type="signal peptide" evidence="1">
    <location>
        <begin position="1"/>
        <end position="22"/>
    </location>
</feature>
<gene>
    <name evidence="2" type="ORF">SLNSH_18570</name>
</gene>
<dbReference type="EMBL" id="PVZS01000024">
    <property type="protein sequence ID" value="PSC03516.1"/>
    <property type="molecule type" value="Genomic_DNA"/>
</dbReference>
<dbReference type="OrthoDB" id="8402975at2"/>
<evidence type="ECO:0008006" key="4">
    <source>
        <dbReference type="Google" id="ProtNLM"/>
    </source>
</evidence>
<feature type="chain" id="PRO_5015660635" description="Phosphate starvation-inducible protein PsiF" evidence="1">
    <location>
        <begin position="23"/>
        <end position="82"/>
    </location>
</feature>
<sequence length="82" mass="8222">MRSIALAAALVVAMGGSAFAQAASCKAQATEKKLAGAALNSFMKKCQTDAAKTCDTSASEKKLSGAAKTSFTKKCVTDAVGT</sequence>
<dbReference type="RefSeq" id="WP_106338619.1">
    <property type="nucleotide sequence ID" value="NZ_PVZS01000024.1"/>
</dbReference>
<dbReference type="AlphaFoldDB" id="A0A2T1HPG5"/>
<name>A0A2T1HPG5_9HYPH</name>
<reference evidence="3" key="1">
    <citation type="submission" date="2018-03" db="EMBL/GenBank/DDBJ databases">
        <authorList>
            <person name="Sun L."/>
            <person name="Liu H."/>
            <person name="Chen W."/>
            <person name="Huang K."/>
            <person name="Liu W."/>
            <person name="Gao X."/>
        </authorList>
    </citation>
    <scope>NUCLEOTIDE SEQUENCE [LARGE SCALE GENOMIC DNA]</scope>
    <source>
        <strain evidence="3">SH9</strain>
    </source>
</reference>
<accession>A0A2T1HPG5</accession>
<evidence type="ECO:0000313" key="3">
    <source>
        <dbReference type="Proteomes" id="UP000239772"/>
    </source>
</evidence>
<organism evidence="2 3">
    <name type="scientific">Alsobacter soli</name>
    <dbReference type="NCBI Taxonomy" id="2109933"/>
    <lineage>
        <taxon>Bacteria</taxon>
        <taxon>Pseudomonadati</taxon>
        <taxon>Pseudomonadota</taxon>
        <taxon>Alphaproteobacteria</taxon>
        <taxon>Hyphomicrobiales</taxon>
        <taxon>Alsobacteraceae</taxon>
        <taxon>Alsobacter</taxon>
    </lineage>
</organism>
<evidence type="ECO:0000313" key="2">
    <source>
        <dbReference type="EMBL" id="PSC03516.1"/>
    </source>
</evidence>
<comment type="caution">
    <text evidence="2">The sequence shown here is derived from an EMBL/GenBank/DDBJ whole genome shotgun (WGS) entry which is preliminary data.</text>
</comment>
<proteinExistence type="predicted"/>
<evidence type="ECO:0000256" key="1">
    <source>
        <dbReference type="SAM" id="SignalP"/>
    </source>
</evidence>
<protein>
    <recommendedName>
        <fullName evidence="4">Phosphate starvation-inducible protein PsiF</fullName>
    </recommendedName>
</protein>
<keyword evidence="1" id="KW-0732">Signal</keyword>
<dbReference type="Proteomes" id="UP000239772">
    <property type="component" value="Unassembled WGS sequence"/>
</dbReference>